<proteinExistence type="predicted"/>
<comment type="caution">
    <text evidence="3">The sequence shown here is derived from an EMBL/GenBank/DDBJ whole genome shotgun (WGS) entry which is preliminary data.</text>
</comment>
<reference evidence="3 4" key="1">
    <citation type="submission" date="2021-03" db="EMBL/GenBank/DDBJ databases">
        <title>Assistant Professor.</title>
        <authorList>
            <person name="Huq M.A."/>
        </authorList>
    </citation>
    <scope>NUCLEOTIDE SEQUENCE [LARGE SCALE GENOMIC DNA]</scope>
    <source>
        <strain evidence="3 4">MAH-29</strain>
    </source>
</reference>
<feature type="domain" description="M23ase beta-sheet core" evidence="2">
    <location>
        <begin position="61"/>
        <end position="139"/>
    </location>
</feature>
<accession>A0ABS3YZN5</accession>
<feature type="signal peptide" evidence="1">
    <location>
        <begin position="1"/>
        <end position="19"/>
    </location>
</feature>
<dbReference type="Gene3D" id="2.70.70.10">
    <property type="entry name" value="Glucose Permease (Domain IIA)"/>
    <property type="match status" value="1"/>
</dbReference>
<sequence length="154" mass="17486">MSFNVVVIICILFSVNSFSQSCNDTVAYISKYPVEKGYIYLWKDKIGSIADPATVVCIYSADRNVVAVKGGQVKKIFTGDEFDSILITDKDTTILYANMDKFYKKVGDTIHKGDLIGTIKKDSADDRFQLFFKITVGRKDVFYNDHIKFLQQLH</sequence>
<organism evidence="3 4">
    <name type="scientific">Niastella soli</name>
    <dbReference type="NCBI Taxonomy" id="2821487"/>
    <lineage>
        <taxon>Bacteria</taxon>
        <taxon>Pseudomonadati</taxon>
        <taxon>Bacteroidota</taxon>
        <taxon>Chitinophagia</taxon>
        <taxon>Chitinophagales</taxon>
        <taxon>Chitinophagaceae</taxon>
        <taxon>Niastella</taxon>
    </lineage>
</organism>
<gene>
    <name evidence="3" type="ORF">J7I42_24110</name>
</gene>
<dbReference type="InterPro" id="IPR011055">
    <property type="entry name" value="Dup_hybrid_motif"/>
</dbReference>
<dbReference type="RefSeq" id="WP_209141444.1">
    <property type="nucleotide sequence ID" value="NZ_JAGHKO010000006.1"/>
</dbReference>
<evidence type="ECO:0000313" key="4">
    <source>
        <dbReference type="Proteomes" id="UP000677244"/>
    </source>
</evidence>
<protein>
    <submittedName>
        <fullName evidence="3">Peptidoglycan DD-metalloendopeptidase family protein</fullName>
    </submittedName>
</protein>
<dbReference type="CDD" id="cd12797">
    <property type="entry name" value="M23_peptidase"/>
    <property type="match status" value="1"/>
</dbReference>
<evidence type="ECO:0000256" key="1">
    <source>
        <dbReference type="SAM" id="SignalP"/>
    </source>
</evidence>
<dbReference type="SUPFAM" id="SSF51261">
    <property type="entry name" value="Duplicated hybrid motif"/>
    <property type="match status" value="1"/>
</dbReference>
<evidence type="ECO:0000313" key="3">
    <source>
        <dbReference type="EMBL" id="MBO9203391.1"/>
    </source>
</evidence>
<evidence type="ECO:0000259" key="2">
    <source>
        <dbReference type="Pfam" id="PF01551"/>
    </source>
</evidence>
<feature type="chain" id="PRO_5046976225" evidence="1">
    <location>
        <begin position="20"/>
        <end position="154"/>
    </location>
</feature>
<keyword evidence="4" id="KW-1185">Reference proteome</keyword>
<dbReference type="Pfam" id="PF01551">
    <property type="entry name" value="Peptidase_M23"/>
    <property type="match status" value="1"/>
</dbReference>
<keyword evidence="1" id="KW-0732">Signal</keyword>
<dbReference type="InterPro" id="IPR016047">
    <property type="entry name" value="M23ase_b-sheet_dom"/>
</dbReference>
<dbReference type="Proteomes" id="UP000677244">
    <property type="component" value="Unassembled WGS sequence"/>
</dbReference>
<name>A0ABS3YZN5_9BACT</name>
<dbReference type="EMBL" id="JAGHKO010000006">
    <property type="protein sequence ID" value="MBO9203391.1"/>
    <property type="molecule type" value="Genomic_DNA"/>
</dbReference>